<proteinExistence type="predicted"/>
<dbReference type="AlphaFoldDB" id="A0AA49GPX7"/>
<accession>A0AA49GPX7</accession>
<evidence type="ECO:0008006" key="2">
    <source>
        <dbReference type="Google" id="ProtNLM"/>
    </source>
</evidence>
<dbReference type="EMBL" id="CP120682">
    <property type="protein sequence ID" value="WKN36585.1"/>
    <property type="molecule type" value="Genomic_DNA"/>
</dbReference>
<reference evidence="1" key="2">
    <citation type="journal article" date="2024" name="Antonie Van Leeuwenhoek">
        <title>Roseihalotalea indica gen. nov., sp. nov., a halophilic Bacteroidetes from mesopelagic Southwest Indian Ocean with higher carbohydrate metabolic potential.</title>
        <authorList>
            <person name="Chen B."/>
            <person name="Zhang M."/>
            <person name="Lin D."/>
            <person name="Ye J."/>
            <person name="Tang K."/>
        </authorList>
    </citation>
    <scope>NUCLEOTIDE SEQUENCE</scope>
    <source>
        <strain evidence="1">TK19036</strain>
    </source>
</reference>
<name>A0AA49GPX7_9BACT</name>
<protein>
    <recommendedName>
        <fullName evidence="2">SprB repeat-containing protein</fullName>
    </recommendedName>
</protein>
<gene>
    <name evidence="1" type="ORF">K4G66_29935</name>
</gene>
<organism evidence="1">
    <name type="scientific">Roseihalotalea indica</name>
    <dbReference type="NCBI Taxonomy" id="2867963"/>
    <lineage>
        <taxon>Bacteria</taxon>
        <taxon>Pseudomonadati</taxon>
        <taxon>Bacteroidota</taxon>
        <taxon>Cytophagia</taxon>
        <taxon>Cytophagales</taxon>
        <taxon>Catalimonadaceae</taxon>
        <taxon>Roseihalotalea</taxon>
    </lineage>
</organism>
<dbReference type="Pfam" id="PF13573">
    <property type="entry name" value="SprB"/>
    <property type="match status" value="1"/>
</dbReference>
<dbReference type="InterPro" id="IPR025667">
    <property type="entry name" value="SprB_repeat"/>
</dbReference>
<sequence>MNHHAITRWGAGLLLLCFFASCDDSDEVSCNENFSLSVTSQSPAHCENTGSVTVAAQNPSGTVLYRLGTQMFQNSGTFNNLEAGTYQITAQDENNCETTLAVTVDEEASDLMISSATTSPTDCLESDGTLTVVADGGNPQYQYRINEDAFQSEAEFTALAPGEYTVTVQDADGCLTETTALVMSNVSYSDTIQAIINTNCAVAGCHVAGQGIPNWSDKSNVIANASDIKARTTSKSMPPPASGLSLTDDQIALIACWVDDGAQDN</sequence>
<evidence type="ECO:0000313" key="1">
    <source>
        <dbReference type="EMBL" id="WKN36585.1"/>
    </source>
</evidence>
<dbReference type="Gene3D" id="2.60.40.740">
    <property type="match status" value="1"/>
</dbReference>
<reference evidence="1" key="1">
    <citation type="journal article" date="2023" name="Comput. Struct. Biotechnol. J.">
        <title>Discovery of a novel marine Bacteroidetes with a rich repertoire of carbohydrate-active enzymes.</title>
        <authorList>
            <person name="Chen B."/>
            <person name="Liu G."/>
            <person name="Chen Q."/>
            <person name="Wang H."/>
            <person name="Liu L."/>
            <person name="Tang K."/>
        </authorList>
    </citation>
    <scope>NUCLEOTIDE SEQUENCE</scope>
    <source>
        <strain evidence="1">TK19036</strain>
    </source>
</reference>